<dbReference type="PANTHER" id="PTHR30576:SF10">
    <property type="entry name" value="SLL5057 PROTEIN"/>
    <property type="match status" value="1"/>
</dbReference>
<organism evidence="4 5">
    <name type="scientific">Candidatus Roizmanbacteria bacterium CG11_big_fil_rev_8_21_14_0_20_35_14</name>
    <dbReference type="NCBI Taxonomy" id="1974855"/>
    <lineage>
        <taxon>Bacteria</taxon>
        <taxon>Candidatus Roizmaniibacteriota</taxon>
    </lineage>
</organism>
<dbReference type="InterPro" id="IPR003362">
    <property type="entry name" value="Bact_transf"/>
</dbReference>
<evidence type="ECO:0000313" key="4">
    <source>
        <dbReference type="EMBL" id="PIQ72264.1"/>
    </source>
</evidence>
<comment type="caution">
    <text evidence="4">The sequence shown here is derived from an EMBL/GenBank/DDBJ whole genome shotgun (WGS) entry which is preliminary data.</text>
</comment>
<dbReference type="PANTHER" id="PTHR30576">
    <property type="entry name" value="COLANIC BIOSYNTHESIS UDP-GLUCOSE LIPID CARRIER TRANSFERASE"/>
    <property type="match status" value="1"/>
</dbReference>
<proteinExistence type="inferred from homology"/>
<dbReference type="AlphaFoldDB" id="A0A2H0KPF7"/>
<evidence type="ECO:0000256" key="2">
    <source>
        <dbReference type="SAM" id="Phobius"/>
    </source>
</evidence>
<feature type="transmembrane region" description="Helical" evidence="2">
    <location>
        <begin position="6"/>
        <end position="36"/>
    </location>
</feature>
<dbReference type="GO" id="GO:0016780">
    <property type="term" value="F:phosphotransferase activity, for other substituted phosphate groups"/>
    <property type="evidence" value="ECO:0007669"/>
    <property type="project" value="TreeGrafter"/>
</dbReference>
<evidence type="ECO:0000313" key="5">
    <source>
        <dbReference type="Proteomes" id="UP000229570"/>
    </source>
</evidence>
<accession>A0A2H0KPF7</accession>
<keyword evidence="2" id="KW-0472">Membrane</keyword>
<dbReference type="Pfam" id="PF02397">
    <property type="entry name" value="Bac_transf"/>
    <property type="match status" value="1"/>
</dbReference>
<protein>
    <submittedName>
        <fullName evidence="4">Multidrug MFS transporter</fullName>
    </submittedName>
</protein>
<keyword evidence="2" id="KW-1133">Transmembrane helix</keyword>
<name>A0A2H0KPF7_9BACT</name>
<feature type="domain" description="Bacterial sugar transferase" evidence="3">
    <location>
        <begin position="2"/>
        <end position="187"/>
    </location>
</feature>
<evidence type="ECO:0000259" key="3">
    <source>
        <dbReference type="Pfam" id="PF02397"/>
    </source>
</evidence>
<keyword evidence="2" id="KW-0812">Transmembrane</keyword>
<comment type="similarity">
    <text evidence="1">Belongs to the bacterial sugar transferase family.</text>
</comment>
<dbReference type="EMBL" id="PCVL01000058">
    <property type="protein sequence ID" value="PIQ72264.1"/>
    <property type="molecule type" value="Genomic_DNA"/>
</dbReference>
<evidence type="ECO:0000256" key="1">
    <source>
        <dbReference type="ARBA" id="ARBA00006464"/>
    </source>
</evidence>
<dbReference type="Proteomes" id="UP000229570">
    <property type="component" value="Unassembled WGS sequence"/>
</dbReference>
<reference evidence="4 5" key="1">
    <citation type="submission" date="2017-09" db="EMBL/GenBank/DDBJ databases">
        <title>Depth-based differentiation of microbial function through sediment-hosted aquifers and enrichment of novel symbionts in the deep terrestrial subsurface.</title>
        <authorList>
            <person name="Probst A.J."/>
            <person name="Ladd B."/>
            <person name="Jarett J.K."/>
            <person name="Geller-Mcgrath D.E."/>
            <person name="Sieber C.M."/>
            <person name="Emerson J.B."/>
            <person name="Anantharaman K."/>
            <person name="Thomas B.C."/>
            <person name="Malmstrom R."/>
            <person name="Stieglmeier M."/>
            <person name="Klingl A."/>
            <person name="Woyke T."/>
            <person name="Ryan C.M."/>
            <person name="Banfield J.F."/>
        </authorList>
    </citation>
    <scope>NUCLEOTIDE SEQUENCE [LARGE SCALE GENOMIC DNA]</scope>
    <source>
        <strain evidence="4">CG11_big_fil_rev_8_21_14_0_20_35_14</strain>
    </source>
</reference>
<gene>
    <name evidence="4" type="ORF">COV86_03970</name>
</gene>
<sequence>MIIDQIFAVVILLITLPLWIVFYFLIKLTSPGFFLFKQKRSGKDKKPFFIYKFRTMVENAEDLKSKIYNLNEANGPVFKIHNDPRYTKFGRLLAHSGLDELPQLINVIKGDMAFVGPRPLPVNEAKKVPKKYERRFSILPGMTSLWVIRGADHSSFKKWMKDDLEYIKNKSFWYDLKIIILTVWMLLLKKSLDKHKITLLKFIHEQK</sequence>